<dbReference type="EMBL" id="BMQL01000003">
    <property type="protein sequence ID" value="GGQ98735.1"/>
    <property type="molecule type" value="Genomic_DNA"/>
</dbReference>
<comment type="caution">
    <text evidence="2">The sequence shown here is derived from an EMBL/GenBank/DDBJ whole genome shotgun (WGS) entry which is preliminary data.</text>
</comment>
<evidence type="ECO:0000313" key="2">
    <source>
        <dbReference type="EMBL" id="GGQ98735.1"/>
    </source>
</evidence>
<name>A0A918BYZ4_9DEIO</name>
<sequence>MKRLFPVLTISLGLSVLTPAHASALWAGADARTTGLDAHAGIALLPVPFIGTLGIEAGVGSSYGSSLSINEFRVGGTLRDLNLPFTNVDAFVSGGAAFHLSSSNTTTSTYLEGGLRGPVLGPVGWRLSARGDSFTGFSAGAGVEIRF</sequence>
<keyword evidence="3" id="KW-1185">Reference proteome</keyword>
<dbReference type="RefSeq" id="WP_189088307.1">
    <property type="nucleotide sequence ID" value="NZ_BMQL01000003.1"/>
</dbReference>
<protein>
    <recommendedName>
        <fullName evidence="4">Outer membrane protein beta-barrel domain-containing protein</fullName>
    </recommendedName>
</protein>
<reference evidence="2" key="1">
    <citation type="journal article" date="2014" name="Int. J. Syst. Evol. Microbiol.">
        <title>Complete genome sequence of Corynebacterium casei LMG S-19264T (=DSM 44701T), isolated from a smear-ripened cheese.</title>
        <authorList>
            <consortium name="US DOE Joint Genome Institute (JGI-PGF)"/>
            <person name="Walter F."/>
            <person name="Albersmeier A."/>
            <person name="Kalinowski J."/>
            <person name="Ruckert C."/>
        </authorList>
    </citation>
    <scope>NUCLEOTIDE SEQUENCE</scope>
    <source>
        <strain evidence="2">JCM 31311</strain>
    </source>
</reference>
<proteinExistence type="predicted"/>
<accession>A0A918BYZ4</accession>
<evidence type="ECO:0000313" key="3">
    <source>
        <dbReference type="Proteomes" id="UP000603865"/>
    </source>
</evidence>
<dbReference type="AlphaFoldDB" id="A0A918BYZ4"/>
<organism evidence="2 3">
    <name type="scientific">Deinococcus ruber</name>
    <dbReference type="NCBI Taxonomy" id="1848197"/>
    <lineage>
        <taxon>Bacteria</taxon>
        <taxon>Thermotogati</taxon>
        <taxon>Deinococcota</taxon>
        <taxon>Deinococci</taxon>
        <taxon>Deinococcales</taxon>
        <taxon>Deinococcaceae</taxon>
        <taxon>Deinococcus</taxon>
    </lineage>
</organism>
<evidence type="ECO:0000256" key="1">
    <source>
        <dbReference type="SAM" id="SignalP"/>
    </source>
</evidence>
<dbReference type="Proteomes" id="UP000603865">
    <property type="component" value="Unassembled WGS sequence"/>
</dbReference>
<feature type="signal peptide" evidence="1">
    <location>
        <begin position="1"/>
        <end position="22"/>
    </location>
</feature>
<gene>
    <name evidence="2" type="ORF">GCM10008957_08930</name>
</gene>
<keyword evidence="1" id="KW-0732">Signal</keyword>
<feature type="chain" id="PRO_5037504720" description="Outer membrane protein beta-barrel domain-containing protein" evidence="1">
    <location>
        <begin position="23"/>
        <end position="147"/>
    </location>
</feature>
<reference evidence="2" key="2">
    <citation type="submission" date="2020-09" db="EMBL/GenBank/DDBJ databases">
        <authorList>
            <person name="Sun Q."/>
            <person name="Ohkuma M."/>
        </authorList>
    </citation>
    <scope>NUCLEOTIDE SEQUENCE</scope>
    <source>
        <strain evidence="2">JCM 31311</strain>
    </source>
</reference>
<evidence type="ECO:0008006" key="4">
    <source>
        <dbReference type="Google" id="ProtNLM"/>
    </source>
</evidence>